<dbReference type="Pfam" id="PF00560">
    <property type="entry name" value="LRR_1"/>
    <property type="match status" value="3"/>
</dbReference>
<keyword evidence="9" id="KW-0675">Receptor</keyword>
<dbReference type="SUPFAM" id="SSF52058">
    <property type="entry name" value="L domain-like"/>
    <property type="match status" value="1"/>
</dbReference>
<dbReference type="Gene3D" id="3.80.10.10">
    <property type="entry name" value="Ribonuclease Inhibitor"/>
    <property type="match status" value="1"/>
</dbReference>
<evidence type="ECO:0000313" key="13">
    <source>
        <dbReference type="Proteomes" id="UP001567538"/>
    </source>
</evidence>
<evidence type="ECO:0000256" key="10">
    <source>
        <dbReference type="ARBA" id="ARBA00023180"/>
    </source>
</evidence>
<gene>
    <name evidence="12" type="ORF">AAHA92_26549</name>
</gene>
<comment type="similarity">
    <text evidence="2">Belongs to the RLP family.</text>
</comment>
<keyword evidence="4" id="KW-0433">Leucine-rich repeat</keyword>
<proteinExistence type="inferred from homology"/>
<keyword evidence="10" id="KW-0325">Glycoprotein</keyword>
<dbReference type="Proteomes" id="UP001567538">
    <property type="component" value="Unassembled WGS sequence"/>
</dbReference>
<evidence type="ECO:0000256" key="9">
    <source>
        <dbReference type="ARBA" id="ARBA00023170"/>
    </source>
</evidence>
<feature type="transmembrane region" description="Helical" evidence="11">
    <location>
        <begin position="242"/>
        <end position="265"/>
    </location>
</feature>
<dbReference type="FunFam" id="3.80.10.10:FF:000111">
    <property type="entry name" value="LRR receptor-like serine/threonine-protein kinase ERECTA"/>
    <property type="match status" value="1"/>
</dbReference>
<evidence type="ECO:0000256" key="5">
    <source>
        <dbReference type="ARBA" id="ARBA00022692"/>
    </source>
</evidence>
<accession>A0ABD1GHC2</accession>
<keyword evidence="7 11" id="KW-1133">Transmembrane helix</keyword>
<evidence type="ECO:0000256" key="6">
    <source>
        <dbReference type="ARBA" id="ARBA00022737"/>
    </source>
</evidence>
<dbReference type="InterPro" id="IPR001611">
    <property type="entry name" value="Leu-rich_rpt"/>
</dbReference>
<dbReference type="InterPro" id="IPR032675">
    <property type="entry name" value="LRR_dom_sf"/>
</dbReference>
<organism evidence="12 13">
    <name type="scientific">Salvia divinorum</name>
    <name type="common">Maria pastora</name>
    <name type="synonym">Diviner's sage</name>
    <dbReference type="NCBI Taxonomy" id="28513"/>
    <lineage>
        <taxon>Eukaryota</taxon>
        <taxon>Viridiplantae</taxon>
        <taxon>Streptophyta</taxon>
        <taxon>Embryophyta</taxon>
        <taxon>Tracheophyta</taxon>
        <taxon>Spermatophyta</taxon>
        <taxon>Magnoliopsida</taxon>
        <taxon>eudicotyledons</taxon>
        <taxon>Gunneridae</taxon>
        <taxon>Pentapetalae</taxon>
        <taxon>asterids</taxon>
        <taxon>lamiids</taxon>
        <taxon>Lamiales</taxon>
        <taxon>Lamiaceae</taxon>
        <taxon>Nepetoideae</taxon>
        <taxon>Mentheae</taxon>
        <taxon>Salviinae</taxon>
        <taxon>Salvia</taxon>
        <taxon>Salvia subgen. Calosphace</taxon>
    </lineage>
</organism>
<dbReference type="GO" id="GO:0005886">
    <property type="term" value="C:plasma membrane"/>
    <property type="evidence" value="ECO:0007669"/>
    <property type="project" value="UniProtKB-SubCell"/>
</dbReference>
<evidence type="ECO:0000256" key="2">
    <source>
        <dbReference type="ARBA" id="ARBA00009592"/>
    </source>
</evidence>
<evidence type="ECO:0000256" key="8">
    <source>
        <dbReference type="ARBA" id="ARBA00023136"/>
    </source>
</evidence>
<name>A0ABD1GHC2_SALDI</name>
<evidence type="ECO:0000256" key="11">
    <source>
        <dbReference type="SAM" id="Phobius"/>
    </source>
</evidence>
<keyword evidence="13" id="KW-1185">Reference proteome</keyword>
<comment type="subcellular location">
    <subcellularLocation>
        <location evidence="1">Cell membrane</location>
        <topology evidence="1">Single-pass type I membrane protein</topology>
    </subcellularLocation>
</comment>
<evidence type="ECO:0000313" key="12">
    <source>
        <dbReference type="EMBL" id="KAL1542453.1"/>
    </source>
</evidence>
<dbReference type="EMBL" id="JBEAFC010000009">
    <property type="protein sequence ID" value="KAL1542453.1"/>
    <property type="molecule type" value="Genomic_DNA"/>
</dbReference>
<reference evidence="12 13" key="1">
    <citation type="submission" date="2024-06" db="EMBL/GenBank/DDBJ databases">
        <title>A chromosome level genome sequence of Diviner's sage (Salvia divinorum).</title>
        <authorList>
            <person name="Ford S.A."/>
            <person name="Ro D.-K."/>
            <person name="Ness R.W."/>
            <person name="Phillips M.A."/>
        </authorList>
    </citation>
    <scope>NUCLEOTIDE SEQUENCE [LARGE SCALE GENOMIC DNA]</scope>
    <source>
        <strain evidence="12">SAF-2024a</strain>
        <tissue evidence="12">Leaf</tissue>
    </source>
</reference>
<evidence type="ECO:0000256" key="7">
    <source>
        <dbReference type="ARBA" id="ARBA00022989"/>
    </source>
</evidence>
<evidence type="ECO:0000256" key="1">
    <source>
        <dbReference type="ARBA" id="ARBA00004251"/>
    </source>
</evidence>
<evidence type="ECO:0000256" key="3">
    <source>
        <dbReference type="ARBA" id="ARBA00022475"/>
    </source>
</evidence>
<keyword evidence="8 11" id="KW-0472">Membrane</keyword>
<dbReference type="PRINTS" id="PR00019">
    <property type="entry name" value="LEURICHRPT"/>
</dbReference>
<dbReference type="PANTHER" id="PTHR27004:SF463">
    <property type="entry name" value="RECEPTOR-LIKE PROTEIN 12"/>
    <property type="match status" value="1"/>
</dbReference>
<protein>
    <submittedName>
        <fullName evidence="12">Uncharacterized protein</fullName>
    </submittedName>
</protein>
<evidence type="ECO:0000256" key="4">
    <source>
        <dbReference type="ARBA" id="ARBA00022614"/>
    </source>
</evidence>
<comment type="caution">
    <text evidence="12">The sequence shown here is derived from an EMBL/GenBank/DDBJ whole genome shotgun (WGS) entry which is preliminary data.</text>
</comment>
<keyword evidence="5 11" id="KW-0812">Transmembrane</keyword>
<dbReference type="AlphaFoldDB" id="A0ABD1GHC2"/>
<keyword evidence="3" id="KW-1003">Cell membrane</keyword>
<sequence>MNVGNNMMNDTFPCMLTPWLIALVLHSNRFHGDLRCHNSWPSLKILDISSNHFSGSLEPVNFSSSTAMALPSDGNWGYGPAYEFGVTLIIKGQMLEFHRIQLDFSTIDFSSNSFYRMIPNAIGDLTSLRQLNFSHNALNGSIPKSFGRLSNLESLDLSVNQLAGPIPEELGGLTFLSNLNLSYNKLVGVIPKGQQIQTFSADSFEGNSGLCGFPLDISCSNTCGPPPAGYDENGEEKREIEWEYVCAAVGYVVGVGSIVWLLLFCRRFREKYFGKIEEFVEDMSIAIDMRRRRARRAAARN</sequence>
<dbReference type="PANTHER" id="PTHR27004">
    <property type="entry name" value="RECEPTOR-LIKE PROTEIN 12 ISOFORM X1"/>
    <property type="match status" value="1"/>
</dbReference>
<keyword evidence="6" id="KW-0677">Repeat</keyword>